<comment type="caution">
    <text evidence="2">The sequence shown here is derived from an EMBL/GenBank/DDBJ whole genome shotgun (WGS) entry which is preliminary data.</text>
</comment>
<dbReference type="Pfam" id="PF06985">
    <property type="entry name" value="HET"/>
    <property type="match status" value="1"/>
</dbReference>
<dbReference type="OrthoDB" id="5135333at2759"/>
<accession>A0A8H7IZ28</accession>
<proteinExistence type="predicted"/>
<organism evidence="2 3">
    <name type="scientific">Ascochyta lentis</name>
    <dbReference type="NCBI Taxonomy" id="205686"/>
    <lineage>
        <taxon>Eukaryota</taxon>
        <taxon>Fungi</taxon>
        <taxon>Dikarya</taxon>
        <taxon>Ascomycota</taxon>
        <taxon>Pezizomycotina</taxon>
        <taxon>Dothideomycetes</taxon>
        <taxon>Pleosporomycetidae</taxon>
        <taxon>Pleosporales</taxon>
        <taxon>Pleosporineae</taxon>
        <taxon>Didymellaceae</taxon>
        <taxon>Ascochyta</taxon>
    </lineage>
</organism>
<dbReference type="EMBL" id="RZGK01000012">
    <property type="protein sequence ID" value="KAF9695310.1"/>
    <property type="molecule type" value="Genomic_DNA"/>
</dbReference>
<evidence type="ECO:0000259" key="1">
    <source>
        <dbReference type="Pfam" id="PF06985"/>
    </source>
</evidence>
<evidence type="ECO:0000313" key="3">
    <source>
        <dbReference type="Proteomes" id="UP000651452"/>
    </source>
</evidence>
<sequence>MDNVYGQAAWTLVAGSARHADTCLPRMAPQVQLSSIRQYTASIEDQTIGVMLPSLLTVLQTSAWNDRAWTYQESALSKRLLIVTEPQMYFTCQHGFTFCEDMRIEDKSPSGIDREGQIFGSKTNPTTNFEVYAEAVTEYTRRQMSFHEDGLNAVSGVLNQLRPWFRGDFLSGLPTTELDQALLWYPKGNTVRRTDQVGKTLFPSWSWAGWVGQVEYWTGLAISGVKWKLPNSKPPVYYTSGELRTPTSDHDEEWYRKEWSKSENYPGARFGPGELYDGSWFERQDPTSLFLHPVAVEIDRRDHLNSRDHKGLLELRGVICTLRITGNHSVARACLSKVCSSDEHELCALNVYDAASNVCGTVHVPATLAASLDPGAYDFLRLSRTHLLDDPTRPSDVKWNHEDATFKPMRQNQLSQLGAVPSEHSDDESTQNLDMIDEGCVFDTDVFDPDESWCVFNVMLINILQGISHRVGLGKVHAAAFSKEAGAKWQDIILG</sequence>
<reference evidence="2" key="2">
    <citation type="submission" date="2020-09" db="EMBL/GenBank/DDBJ databases">
        <title>Reference genome assembly for Australian Ascochyta lentis isolate Al4.</title>
        <authorList>
            <person name="Lee R.C."/>
            <person name="Farfan-Caceres L.M."/>
            <person name="Debler J.W."/>
            <person name="Williams A.H."/>
            <person name="Henares B.M."/>
        </authorList>
    </citation>
    <scope>NUCLEOTIDE SEQUENCE</scope>
    <source>
        <strain evidence="2">Al4</strain>
    </source>
</reference>
<dbReference type="PANTHER" id="PTHR33112:SF12">
    <property type="entry name" value="HETEROKARYON INCOMPATIBILITY DOMAIN-CONTAINING PROTEIN"/>
    <property type="match status" value="1"/>
</dbReference>
<name>A0A8H7IZ28_9PLEO</name>
<evidence type="ECO:0000313" key="2">
    <source>
        <dbReference type="EMBL" id="KAF9695310.1"/>
    </source>
</evidence>
<reference evidence="2" key="1">
    <citation type="submission" date="2018-12" db="EMBL/GenBank/DDBJ databases">
        <authorList>
            <person name="Syme R.A."/>
            <person name="Farfan-Caceres L."/>
            <person name="Lichtenzveig J."/>
        </authorList>
    </citation>
    <scope>NUCLEOTIDE SEQUENCE</scope>
    <source>
        <strain evidence="2">Al4</strain>
    </source>
</reference>
<gene>
    <name evidence="2" type="ORF">EKO04_007210</name>
</gene>
<dbReference type="AlphaFoldDB" id="A0A8H7IZ28"/>
<dbReference type="InterPro" id="IPR010730">
    <property type="entry name" value="HET"/>
</dbReference>
<dbReference type="PANTHER" id="PTHR33112">
    <property type="entry name" value="DOMAIN PROTEIN, PUTATIVE-RELATED"/>
    <property type="match status" value="1"/>
</dbReference>
<feature type="domain" description="Heterokaryon incompatibility" evidence="1">
    <location>
        <begin position="1"/>
        <end position="73"/>
    </location>
</feature>
<keyword evidence="3" id="KW-1185">Reference proteome</keyword>
<dbReference type="Proteomes" id="UP000651452">
    <property type="component" value="Unassembled WGS sequence"/>
</dbReference>
<protein>
    <recommendedName>
        <fullName evidence="1">Heterokaryon incompatibility domain-containing protein</fullName>
    </recommendedName>
</protein>